<dbReference type="Gene3D" id="2.40.170.20">
    <property type="entry name" value="TonB-dependent receptor, beta-barrel domain"/>
    <property type="match status" value="1"/>
</dbReference>
<dbReference type="CDD" id="cd01347">
    <property type="entry name" value="ligand_gated_channel"/>
    <property type="match status" value="1"/>
</dbReference>
<comment type="caution">
    <text evidence="16">The sequence shown here is derived from an EMBL/GenBank/DDBJ whole genome shotgun (WGS) entry which is preliminary data.</text>
</comment>
<keyword evidence="9 10" id="KW-0998">Cell outer membrane</keyword>
<dbReference type="EMBL" id="JAUYVI010000001">
    <property type="protein sequence ID" value="MDQ7246807.1"/>
    <property type="molecule type" value="Genomic_DNA"/>
</dbReference>
<evidence type="ECO:0000256" key="7">
    <source>
        <dbReference type="ARBA" id="ARBA00023077"/>
    </source>
</evidence>
<dbReference type="InterPro" id="IPR036942">
    <property type="entry name" value="Beta-barrel_TonB_sf"/>
</dbReference>
<keyword evidence="17" id="KW-1185">Reference proteome</keyword>
<feature type="domain" description="TonB-dependent receptor plug" evidence="15">
    <location>
        <begin position="68"/>
        <end position="177"/>
    </location>
</feature>
<evidence type="ECO:0000313" key="16">
    <source>
        <dbReference type="EMBL" id="MDQ7246807.1"/>
    </source>
</evidence>
<evidence type="ECO:0000256" key="2">
    <source>
        <dbReference type="ARBA" id="ARBA00009810"/>
    </source>
</evidence>
<keyword evidence="3 10" id="KW-0813">Transport</keyword>
<dbReference type="Gene3D" id="2.170.130.10">
    <property type="entry name" value="TonB-dependent receptor, plug domain"/>
    <property type="match status" value="1"/>
</dbReference>
<dbReference type="InterPro" id="IPR000531">
    <property type="entry name" value="Beta-barrel_TonB"/>
</dbReference>
<dbReference type="InterPro" id="IPR010949">
    <property type="entry name" value="TonB_Hb/transfer/lactofer_rcpt"/>
</dbReference>
<keyword evidence="16" id="KW-0675">Receptor</keyword>
<keyword evidence="7 11" id="KW-0798">TonB box</keyword>
<dbReference type="PANTHER" id="PTHR30069:SF41">
    <property type="entry name" value="HEME_HEMOPEXIN UTILIZATION PROTEIN C"/>
    <property type="match status" value="1"/>
</dbReference>
<dbReference type="NCBIfam" id="TIGR01786">
    <property type="entry name" value="TonB-hemlactrns"/>
    <property type="match status" value="1"/>
</dbReference>
<protein>
    <submittedName>
        <fullName evidence="16">TonB-dependent hemoglobin/transferrin/lactoferrin family receptor</fullName>
    </submittedName>
</protein>
<evidence type="ECO:0000256" key="11">
    <source>
        <dbReference type="RuleBase" id="RU003357"/>
    </source>
</evidence>
<dbReference type="Pfam" id="PF07715">
    <property type="entry name" value="Plug"/>
    <property type="match status" value="1"/>
</dbReference>
<keyword evidence="5 10" id="KW-0812">Transmembrane</keyword>
<accession>A0ABU0YHX3</accession>
<comment type="subcellular location">
    <subcellularLocation>
        <location evidence="1 10">Cell outer membrane</location>
        <topology evidence="1 10">Multi-pass membrane protein</topology>
    </subcellularLocation>
</comment>
<sequence length="702" mass="76718">MSRHHLLLSLSVSTTILMLAWPAPAQEASPAPAPAAQSDETAPPAEPAPKPVVLDPLTVTGTKVPTPKSEVPATIDVITQEDLDRLQPMTVGDALDNLPGVEVEGGPKGSQAQPNIRGFGGTGWGTNRVVTTLDGARQDVGAAHGGSMFYDPELIKQVEVLKGTGSTLYGSGAIGGVIALTTKDAADYLEGDDKYGFRTKAGYHSNNTEPMVSQTFAWRPNGFVDFLGNYTWRTSGDYNNGDGDPIKNTSVDVHNGLMKLGINPAEGHRLELSGILFSDDEDITATDVNNANREYAADHRIRKNTESAHYTFDSPTSDLVNLSATVYRDHTEVTDDGKDYDRVSTAELTTTGADIFNTFDFETGWAQHAFTIGTEYYHDAGKGRVNGEKEGQNPDASQDVVGIYAQYRMTFFDQLSITPGVRWDYYATNPEGGDFENRHNDRFSPKVGVDWQPLEWITAFGSYSQGYRAPSIRELYISGTHFAIGGPLNNVFVPNPDLKPESTQTWEGGLRFAFDDVVMEGDGLRINGSYFDTRAKNFIDGSVVMDFIPPTQFTTTPVNVPRAHIRGAEIELAYDSEYAFFSGGWSRIRGDSTGDDAPLTSIPADKLFVTVGAKVPQLDVFFGFTDEYAWAQNRNLDPTLRTDDYNVVGLFAGWAPDEGLLKGFRVDAGIDNVFSKQYQRYLALEDAPGRDYRVALSYGASF</sequence>
<keyword evidence="6 13" id="KW-0732">Signal</keyword>
<feature type="chain" id="PRO_5045566669" evidence="13">
    <location>
        <begin position="26"/>
        <end position="702"/>
    </location>
</feature>
<dbReference type="InterPro" id="IPR012910">
    <property type="entry name" value="Plug_dom"/>
</dbReference>
<keyword evidence="8 10" id="KW-0472">Membrane</keyword>
<evidence type="ECO:0000259" key="14">
    <source>
        <dbReference type="Pfam" id="PF00593"/>
    </source>
</evidence>
<evidence type="ECO:0000256" key="9">
    <source>
        <dbReference type="ARBA" id="ARBA00023237"/>
    </source>
</evidence>
<dbReference type="Pfam" id="PF00593">
    <property type="entry name" value="TonB_dep_Rec_b-barrel"/>
    <property type="match status" value="1"/>
</dbReference>
<feature type="domain" description="TonB-dependent receptor-like beta-barrel" evidence="14">
    <location>
        <begin position="218"/>
        <end position="673"/>
    </location>
</feature>
<dbReference type="InterPro" id="IPR011276">
    <property type="entry name" value="TonB_haem/Hb_rcpt"/>
</dbReference>
<evidence type="ECO:0000313" key="17">
    <source>
        <dbReference type="Proteomes" id="UP001230156"/>
    </source>
</evidence>
<comment type="similarity">
    <text evidence="2 10 11">Belongs to the TonB-dependent receptor family.</text>
</comment>
<evidence type="ECO:0000256" key="5">
    <source>
        <dbReference type="ARBA" id="ARBA00022692"/>
    </source>
</evidence>
<evidence type="ECO:0000259" key="15">
    <source>
        <dbReference type="Pfam" id="PF07715"/>
    </source>
</evidence>
<dbReference type="NCBIfam" id="TIGR01785">
    <property type="entry name" value="TonB-hemin"/>
    <property type="match status" value="1"/>
</dbReference>
<reference evidence="17" key="1">
    <citation type="submission" date="2023-08" db="EMBL/GenBank/DDBJ databases">
        <title>Rhodospirillaceae gen. nov., a novel taxon isolated from the Yangtze River Yuezi River estuary sludge.</title>
        <authorList>
            <person name="Ruan L."/>
        </authorList>
    </citation>
    <scope>NUCLEOTIDE SEQUENCE [LARGE SCALE GENOMIC DNA]</scope>
    <source>
        <strain evidence="17">R-7</strain>
    </source>
</reference>
<dbReference type="InterPro" id="IPR039426">
    <property type="entry name" value="TonB-dep_rcpt-like"/>
</dbReference>
<dbReference type="Proteomes" id="UP001230156">
    <property type="component" value="Unassembled WGS sequence"/>
</dbReference>
<dbReference type="PANTHER" id="PTHR30069">
    <property type="entry name" value="TONB-DEPENDENT OUTER MEMBRANE RECEPTOR"/>
    <property type="match status" value="1"/>
</dbReference>
<feature type="region of interest" description="Disordered" evidence="12">
    <location>
        <begin position="27"/>
        <end position="66"/>
    </location>
</feature>
<gene>
    <name evidence="16" type="ORF">Q8A70_03980</name>
</gene>
<organism evidence="16 17">
    <name type="scientific">Dongia sedimenti</name>
    <dbReference type="NCBI Taxonomy" id="3064282"/>
    <lineage>
        <taxon>Bacteria</taxon>
        <taxon>Pseudomonadati</taxon>
        <taxon>Pseudomonadota</taxon>
        <taxon>Alphaproteobacteria</taxon>
        <taxon>Rhodospirillales</taxon>
        <taxon>Dongiaceae</taxon>
        <taxon>Dongia</taxon>
    </lineage>
</organism>
<evidence type="ECO:0000256" key="8">
    <source>
        <dbReference type="ARBA" id="ARBA00023136"/>
    </source>
</evidence>
<evidence type="ECO:0000256" key="3">
    <source>
        <dbReference type="ARBA" id="ARBA00022448"/>
    </source>
</evidence>
<keyword evidence="4 10" id="KW-1134">Transmembrane beta strand</keyword>
<dbReference type="SUPFAM" id="SSF56935">
    <property type="entry name" value="Porins"/>
    <property type="match status" value="1"/>
</dbReference>
<dbReference type="InterPro" id="IPR037066">
    <property type="entry name" value="Plug_dom_sf"/>
</dbReference>
<evidence type="ECO:0000256" key="1">
    <source>
        <dbReference type="ARBA" id="ARBA00004571"/>
    </source>
</evidence>
<feature type="compositionally biased region" description="Low complexity" evidence="12">
    <location>
        <begin position="27"/>
        <end position="36"/>
    </location>
</feature>
<feature type="signal peptide" evidence="13">
    <location>
        <begin position="1"/>
        <end position="25"/>
    </location>
</feature>
<name>A0ABU0YHX3_9PROT</name>
<evidence type="ECO:0000256" key="13">
    <source>
        <dbReference type="SAM" id="SignalP"/>
    </source>
</evidence>
<evidence type="ECO:0000256" key="6">
    <source>
        <dbReference type="ARBA" id="ARBA00022729"/>
    </source>
</evidence>
<proteinExistence type="inferred from homology"/>
<dbReference type="PROSITE" id="PS52016">
    <property type="entry name" value="TONB_DEPENDENT_REC_3"/>
    <property type="match status" value="1"/>
</dbReference>
<evidence type="ECO:0000256" key="4">
    <source>
        <dbReference type="ARBA" id="ARBA00022452"/>
    </source>
</evidence>
<evidence type="ECO:0000256" key="10">
    <source>
        <dbReference type="PROSITE-ProRule" id="PRU01360"/>
    </source>
</evidence>
<dbReference type="RefSeq" id="WP_379954209.1">
    <property type="nucleotide sequence ID" value="NZ_JAUYVI010000001.1"/>
</dbReference>
<evidence type="ECO:0000256" key="12">
    <source>
        <dbReference type="SAM" id="MobiDB-lite"/>
    </source>
</evidence>